<comment type="caution">
    <text evidence="3">The sequence shown here is derived from an EMBL/GenBank/DDBJ whole genome shotgun (WGS) entry which is preliminary data.</text>
</comment>
<dbReference type="EMBL" id="JANFVX010000025">
    <property type="protein sequence ID" value="MCW0346222.1"/>
    <property type="molecule type" value="Genomic_DNA"/>
</dbReference>
<dbReference type="PANTHER" id="PTHR33877:SF2">
    <property type="entry name" value="OS07G0170200 PROTEIN"/>
    <property type="match status" value="1"/>
</dbReference>
<feature type="compositionally biased region" description="Basic and acidic residues" evidence="1">
    <location>
        <begin position="333"/>
        <end position="352"/>
    </location>
</feature>
<dbReference type="GO" id="GO:0003676">
    <property type="term" value="F:nucleic acid binding"/>
    <property type="evidence" value="ECO:0007669"/>
    <property type="project" value="InterPro"/>
</dbReference>
<dbReference type="InterPro" id="IPR002711">
    <property type="entry name" value="HNH"/>
</dbReference>
<feature type="region of interest" description="Disordered" evidence="1">
    <location>
        <begin position="318"/>
        <end position="352"/>
    </location>
</feature>
<dbReference type="RefSeq" id="WP_028722250.1">
    <property type="nucleotide sequence ID" value="NZ_JANFVX010000025.1"/>
</dbReference>
<feature type="domain" description="HNH nuclease" evidence="2">
    <location>
        <begin position="486"/>
        <end position="546"/>
    </location>
</feature>
<sequence>MPGKRPSNVPDVDEELKKNILKKIASTEFKNYTVGMYLENNMKALEEIANKAMKYNDVFKLKGFSPYMRAYHLKKVPVLKTVAEVNMITCPYCFSDVTLESCRVDHVIPVQVYTRYLHLLLAEKKACEGAQDLKALQTERLKVIGKTLPRSEEILTSDYIQALIKKTQDDYVTVDSLSGEIRRSFSRHHLVERGHNEYFNLLLCCHTCNSKKSNALNIDNVLMVSEAYANKKNAHALAFKISSIRKVLNKIENLSERDFFYVTESPKAVGMNAYFTGEGKTDPSTKATSSFKPFYSKYVIDDPDILSLIKKSADINDKRNRIHPYSPPEDENVAEKEGEEPEIKPGKRHTRGDTIREASLSAEAETPVSEAVREYLKLISNEFENSKRSGLSASYIDKSLKNFNSLFNEHLTGDGADFSIIKESLEKSTELKDEGTVIKDEGAEIEDKGMEIEDEGTERKGDGTELKNDAPQEKVHIKKSLLKHQITTSGVKTFHGKICLYCLGVYEESAFELDHIKPVSAHKHVLSAGLYNDVINIVAVCKTCNTSKGPRPLTTDFLSERQGMIREAGNAFYFHLEHAINPETSENYTLEEGEDIRGNMLTGLIASI</sequence>
<dbReference type="GO" id="GO:0004519">
    <property type="term" value="F:endonuclease activity"/>
    <property type="evidence" value="ECO:0007669"/>
    <property type="project" value="InterPro"/>
</dbReference>
<dbReference type="InterPro" id="IPR003615">
    <property type="entry name" value="HNH_nuc"/>
</dbReference>
<proteinExistence type="predicted"/>
<dbReference type="PANTHER" id="PTHR33877">
    <property type="entry name" value="SLL1193 PROTEIN"/>
    <property type="match status" value="1"/>
</dbReference>
<dbReference type="Proteomes" id="UP001208888">
    <property type="component" value="Unassembled WGS sequence"/>
</dbReference>
<dbReference type="Pfam" id="PF01844">
    <property type="entry name" value="HNH"/>
    <property type="match status" value="1"/>
</dbReference>
<accession>A0AAJ1D2U0</accession>
<dbReference type="AlphaFoldDB" id="A0AAJ1D2U0"/>
<reference evidence="3" key="1">
    <citation type="submission" date="2022-06" db="EMBL/GenBank/DDBJ databases">
        <title>Dynamics of rice microbiomes reveals core vertical transmitted seed endophytes.</title>
        <authorList>
            <person name="Liao K."/>
            <person name="Zhang X."/>
        </authorList>
    </citation>
    <scope>NUCLEOTIDE SEQUENCE</scope>
    <source>
        <strain evidence="3">JT1-17</strain>
    </source>
</reference>
<evidence type="ECO:0000256" key="1">
    <source>
        <dbReference type="SAM" id="MobiDB-lite"/>
    </source>
</evidence>
<protein>
    <recommendedName>
        <fullName evidence="2">HNH nuclease domain-containing protein</fullName>
    </recommendedName>
</protein>
<feature type="domain" description="HNH nuclease" evidence="2">
    <location>
        <begin position="160"/>
        <end position="210"/>
    </location>
</feature>
<name>A0AAJ1D2U0_PANAN</name>
<organism evidence="3 4">
    <name type="scientific">Pantoea ananas</name>
    <name type="common">Erwinia uredovora</name>
    <dbReference type="NCBI Taxonomy" id="553"/>
    <lineage>
        <taxon>Bacteria</taxon>
        <taxon>Pseudomonadati</taxon>
        <taxon>Pseudomonadota</taxon>
        <taxon>Gammaproteobacteria</taxon>
        <taxon>Enterobacterales</taxon>
        <taxon>Erwiniaceae</taxon>
        <taxon>Pantoea</taxon>
    </lineage>
</organism>
<evidence type="ECO:0000259" key="2">
    <source>
        <dbReference type="SMART" id="SM00507"/>
    </source>
</evidence>
<dbReference type="Gene3D" id="1.10.30.50">
    <property type="match status" value="1"/>
</dbReference>
<dbReference type="CDD" id="cd00085">
    <property type="entry name" value="HNHc"/>
    <property type="match status" value="1"/>
</dbReference>
<evidence type="ECO:0000313" key="4">
    <source>
        <dbReference type="Proteomes" id="UP001208888"/>
    </source>
</evidence>
<dbReference type="InterPro" id="IPR052892">
    <property type="entry name" value="NA-targeting_endonuclease"/>
</dbReference>
<evidence type="ECO:0000313" key="3">
    <source>
        <dbReference type="EMBL" id="MCW0346222.1"/>
    </source>
</evidence>
<gene>
    <name evidence="3" type="ORF">NB703_004315</name>
</gene>
<dbReference type="SMART" id="SM00507">
    <property type="entry name" value="HNHc"/>
    <property type="match status" value="2"/>
</dbReference>
<dbReference type="GO" id="GO:0008270">
    <property type="term" value="F:zinc ion binding"/>
    <property type="evidence" value="ECO:0007669"/>
    <property type="project" value="InterPro"/>
</dbReference>